<keyword evidence="13" id="KW-0756">Sterol biosynthesis</keyword>
<dbReference type="NCBIfam" id="TIGR01223">
    <property type="entry name" value="Pmev_kin_anim"/>
    <property type="match status" value="1"/>
</dbReference>
<evidence type="ECO:0000256" key="9">
    <source>
        <dbReference type="ARBA" id="ARBA00022777"/>
    </source>
</evidence>
<dbReference type="PANTHER" id="PTHR13101:SF1">
    <property type="entry name" value="PHOSPHOMEVALONATE KINASE"/>
    <property type="match status" value="1"/>
</dbReference>
<gene>
    <name evidence="19" type="ORF">TKK_014641</name>
</gene>
<dbReference type="InterPro" id="IPR005919">
    <property type="entry name" value="Pmev_kin_anim"/>
</dbReference>
<dbReference type="PANTHER" id="PTHR13101">
    <property type="entry name" value="PHOSPHOMEVALONATE KINASE"/>
    <property type="match status" value="1"/>
</dbReference>
<evidence type="ECO:0000256" key="14">
    <source>
        <dbReference type="ARBA" id="ARBA00023098"/>
    </source>
</evidence>
<dbReference type="Gene3D" id="3.40.50.300">
    <property type="entry name" value="P-loop containing nucleotide triphosphate hydrolases"/>
    <property type="match status" value="1"/>
</dbReference>
<comment type="subcellular location">
    <subcellularLocation>
        <location evidence="1">Cytoplasm</location>
        <location evidence="1">Cytosol</location>
    </subcellularLocation>
</comment>
<feature type="binding site" evidence="18">
    <location>
        <position position="158"/>
    </location>
    <ligand>
        <name>ATP</name>
        <dbReference type="ChEBI" id="CHEBI:30616"/>
    </ligand>
</feature>
<evidence type="ECO:0000256" key="17">
    <source>
        <dbReference type="ARBA" id="ARBA00034549"/>
    </source>
</evidence>
<protein>
    <recommendedName>
        <fullName evidence="17">Phosphomevalonate kinase</fullName>
        <ecNumber evidence="3">2.7.4.2</ecNumber>
    </recommendedName>
</protein>
<organism evidence="19 20">
    <name type="scientific">Trichogramma kaykai</name>
    <dbReference type="NCBI Taxonomy" id="54128"/>
    <lineage>
        <taxon>Eukaryota</taxon>
        <taxon>Metazoa</taxon>
        <taxon>Ecdysozoa</taxon>
        <taxon>Arthropoda</taxon>
        <taxon>Hexapoda</taxon>
        <taxon>Insecta</taxon>
        <taxon>Pterygota</taxon>
        <taxon>Neoptera</taxon>
        <taxon>Endopterygota</taxon>
        <taxon>Hymenoptera</taxon>
        <taxon>Apocrita</taxon>
        <taxon>Proctotrupomorpha</taxon>
        <taxon>Chalcidoidea</taxon>
        <taxon>Trichogrammatidae</taxon>
        <taxon>Trichogramma</taxon>
    </lineage>
</organism>
<dbReference type="Proteomes" id="UP001627154">
    <property type="component" value="Unassembled WGS sequence"/>
</dbReference>
<keyword evidence="10" id="KW-0152">Cholesterol biosynthesis</keyword>
<dbReference type="AlphaFoldDB" id="A0ABD2WC72"/>
<evidence type="ECO:0000256" key="4">
    <source>
        <dbReference type="ARBA" id="ARBA00022490"/>
    </source>
</evidence>
<dbReference type="InterPro" id="IPR027417">
    <property type="entry name" value="P-loop_NTPase"/>
</dbReference>
<accession>A0ABD2WC72</accession>
<feature type="binding site" evidence="18">
    <location>
        <position position="187"/>
    </location>
    <ligand>
        <name>substrate</name>
    </ligand>
</feature>
<evidence type="ECO:0000313" key="19">
    <source>
        <dbReference type="EMBL" id="KAL3390483.1"/>
    </source>
</evidence>
<dbReference type="GO" id="GO:0006695">
    <property type="term" value="P:cholesterol biosynthetic process"/>
    <property type="evidence" value="ECO:0007669"/>
    <property type="project" value="UniProtKB-KW"/>
</dbReference>
<evidence type="ECO:0000313" key="20">
    <source>
        <dbReference type="Proteomes" id="UP001627154"/>
    </source>
</evidence>
<dbReference type="Pfam" id="PF04275">
    <property type="entry name" value="P-mevalo_kinase"/>
    <property type="match status" value="1"/>
</dbReference>
<dbReference type="PIRSF" id="PIRSF036639">
    <property type="entry name" value="PMK_anim"/>
    <property type="match status" value="1"/>
</dbReference>
<name>A0ABD2WC72_9HYME</name>
<evidence type="ECO:0000256" key="1">
    <source>
        <dbReference type="ARBA" id="ARBA00004514"/>
    </source>
</evidence>
<dbReference type="GO" id="GO:0005524">
    <property type="term" value="F:ATP binding"/>
    <property type="evidence" value="ECO:0007669"/>
    <property type="project" value="UniProtKB-KW"/>
</dbReference>
<keyword evidence="8 18" id="KW-0547">Nucleotide-binding</keyword>
<evidence type="ECO:0000256" key="15">
    <source>
        <dbReference type="ARBA" id="ARBA00023166"/>
    </source>
</evidence>
<dbReference type="SUPFAM" id="SSF52540">
    <property type="entry name" value="P-loop containing nucleoside triphosphate hydrolases"/>
    <property type="match status" value="1"/>
</dbReference>
<proteinExistence type="predicted"/>
<comment type="pathway">
    <text evidence="2">Isoprenoid biosynthesis; isopentenyl diphosphate biosynthesis via mevalonate pathway; isopentenyl diphosphate from (R)-mevalonate: step 2/3.</text>
</comment>
<keyword evidence="5" id="KW-0444">Lipid biosynthesis</keyword>
<keyword evidence="7" id="KW-0808">Transferase</keyword>
<dbReference type="GO" id="GO:0005829">
    <property type="term" value="C:cytosol"/>
    <property type="evidence" value="ECO:0007669"/>
    <property type="project" value="UniProtKB-SubCell"/>
</dbReference>
<evidence type="ECO:0000256" key="13">
    <source>
        <dbReference type="ARBA" id="ARBA00023011"/>
    </source>
</evidence>
<keyword evidence="15" id="KW-1207">Sterol metabolism</keyword>
<evidence type="ECO:0000256" key="18">
    <source>
        <dbReference type="PIRSR" id="PIRSR036639-1"/>
    </source>
</evidence>
<keyword evidence="12" id="KW-0752">Steroid biosynthesis</keyword>
<keyword evidence="14" id="KW-0443">Lipid metabolism</keyword>
<evidence type="ECO:0000256" key="16">
    <source>
        <dbReference type="ARBA" id="ARBA00023221"/>
    </source>
</evidence>
<keyword evidence="4" id="KW-0963">Cytoplasm</keyword>
<keyword evidence="9" id="KW-0418">Kinase</keyword>
<evidence type="ECO:0000256" key="3">
    <source>
        <dbReference type="ARBA" id="ARBA00012958"/>
    </source>
</evidence>
<keyword evidence="20" id="KW-1185">Reference proteome</keyword>
<reference evidence="19 20" key="1">
    <citation type="journal article" date="2024" name="bioRxiv">
        <title>A reference genome for Trichogramma kaykai: A tiny desert-dwelling parasitoid wasp with competing sex-ratio distorters.</title>
        <authorList>
            <person name="Culotta J."/>
            <person name="Lindsey A.R."/>
        </authorList>
    </citation>
    <scope>NUCLEOTIDE SEQUENCE [LARGE SCALE GENOMIC DNA]</scope>
    <source>
        <strain evidence="19 20">KSX58</strain>
    </source>
</reference>
<keyword evidence="16" id="KW-0753">Steroid metabolism</keyword>
<sequence length="204" mass="23636">MASMVGPESATAGEECDLSKKPDRILIFSGKRKSGKDFITDELFKRLGDDKSVIIKLSGPIKTHWAKVKNLDADQLFGDGKYKEIYRLEMAKWGEHMRNKDYGYFCRAAIEMYNASNKSIWIVSDARRKSDLKWFREYYHSACRTIRVSCSDEVRAQRGYVFTSGIDDAETECDLDDVLDWDLEVKNDNLNIEYIMKKIEDILK</sequence>
<evidence type="ECO:0000256" key="12">
    <source>
        <dbReference type="ARBA" id="ARBA00022955"/>
    </source>
</evidence>
<dbReference type="EC" id="2.7.4.2" evidence="3"/>
<evidence type="ECO:0000256" key="11">
    <source>
        <dbReference type="ARBA" id="ARBA00022840"/>
    </source>
</evidence>
<keyword evidence="6" id="KW-0153">Cholesterol metabolism</keyword>
<evidence type="ECO:0000256" key="8">
    <source>
        <dbReference type="ARBA" id="ARBA00022741"/>
    </source>
</evidence>
<dbReference type="GO" id="GO:0004631">
    <property type="term" value="F:phosphomevalonate kinase activity"/>
    <property type="evidence" value="ECO:0007669"/>
    <property type="project" value="UniProtKB-EC"/>
</dbReference>
<dbReference type="FunFam" id="3.40.50.300:FF:001026">
    <property type="entry name" value="Phosphomevalonate kinase"/>
    <property type="match status" value="1"/>
</dbReference>
<dbReference type="EMBL" id="JBJJXI010000117">
    <property type="protein sequence ID" value="KAL3390483.1"/>
    <property type="molecule type" value="Genomic_DNA"/>
</dbReference>
<comment type="caution">
    <text evidence="19">The sequence shown here is derived from an EMBL/GenBank/DDBJ whole genome shotgun (WGS) entry which is preliminary data.</text>
</comment>
<keyword evidence="11 18" id="KW-0067">ATP-binding</keyword>
<evidence type="ECO:0000256" key="7">
    <source>
        <dbReference type="ARBA" id="ARBA00022679"/>
    </source>
</evidence>
<evidence type="ECO:0000256" key="5">
    <source>
        <dbReference type="ARBA" id="ARBA00022516"/>
    </source>
</evidence>
<evidence type="ECO:0000256" key="2">
    <source>
        <dbReference type="ARBA" id="ARBA00005017"/>
    </source>
</evidence>
<evidence type="ECO:0000256" key="10">
    <source>
        <dbReference type="ARBA" id="ARBA00022778"/>
    </source>
</evidence>
<feature type="binding site" evidence="18">
    <location>
        <begin position="31"/>
        <end position="37"/>
    </location>
    <ligand>
        <name>ATP</name>
        <dbReference type="ChEBI" id="CHEBI:30616"/>
    </ligand>
</feature>
<evidence type="ECO:0000256" key="6">
    <source>
        <dbReference type="ARBA" id="ARBA00022548"/>
    </source>
</evidence>